<feature type="transmembrane region" description="Helical" evidence="1">
    <location>
        <begin position="463"/>
        <end position="490"/>
    </location>
</feature>
<feature type="transmembrane region" description="Helical" evidence="1">
    <location>
        <begin position="854"/>
        <end position="873"/>
    </location>
</feature>
<keyword evidence="1" id="KW-0472">Membrane</keyword>
<feature type="transmembrane region" description="Helical" evidence="1">
    <location>
        <begin position="880"/>
        <end position="904"/>
    </location>
</feature>
<gene>
    <name evidence="2" type="ORF">GCM10008111_02710</name>
</gene>
<feature type="transmembrane region" description="Helical" evidence="1">
    <location>
        <begin position="981"/>
        <end position="1009"/>
    </location>
</feature>
<dbReference type="InterPro" id="IPR001036">
    <property type="entry name" value="Acrflvin-R"/>
</dbReference>
<dbReference type="SUPFAM" id="SSF82693">
    <property type="entry name" value="Multidrug efflux transporter AcrB pore domain, PN1, PN2, PC1 and PC2 subdomains"/>
    <property type="match status" value="4"/>
</dbReference>
<evidence type="ECO:0000256" key="1">
    <source>
        <dbReference type="SAM" id="Phobius"/>
    </source>
</evidence>
<name>A0ABQ2WDQ9_9ALTE</name>
<dbReference type="SUPFAM" id="SSF82714">
    <property type="entry name" value="Multidrug efflux transporter AcrB TolC docking domain, DN and DC subdomains"/>
    <property type="match status" value="2"/>
</dbReference>
<dbReference type="EMBL" id="BMYR01000001">
    <property type="protein sequence ID" value="GGW50288.1"/>
    <property type="molecule type" value="Genomic_DNA"/>
</dbReference>
<feature type="transmembrane region" description="Helical" evidence="1">
    <location>
        <begin position="360"/>
        <end position="380"/>
    </location>
</feature>
<keyword evidence="1" id="KW-0812">Transmembrane</keyword>
<dbReference type="Gene3D" id="1.20.1640.10">
    <property type="entry name" value="Multidrug efflux transporter AcrB transmembrane domain"/>
    <property type="match status" value="2"/>
</dbReference>
<dbReference type="PANTHER" id="PTHR32063">
    <property type="match status" value="1"/>
</dbReference>
<dbReference type="InterPro" id="IPR027463">
    <property type="entry name" value="AcrB_DN_DC_subdom"/>
</dbReference>
<evidence type="ECO:0000313" key="2">
    <source>
        <dbReference type="EMBL" id="GGW50288.1"/>
    </source>
</evidence>
<dbReference type="RefSeq" id="WP_189479683.1">
    <property type="nucleotide sequence ID" value="NZ_BMYR01000001.1"/>
</dbReference>
<accession>A0ABQ2WDQ9</accession>
<sequence length="1032" mass="111695">MRFTDIFIRKPILASVVSLLILLLGFRAISEMNVRQFPEIKNAVVTVSTVYVGADADLIQGFITTPLEREIAAAEGIDYLVSSSVAGVSTIQAYLRLDYEPNEALTQIAAQVNKIRSELPENARDPVISLKMGQNVAAMYLSFYSEILGNNQITDYLVRVIEPQLATIPGVQRAEILGARTFAMRIWLDPAKMAAFDLTGSDVSAALRSNNVLAALGSTKGQMITIDLNAATDLRSVEEFNALVIKGDGQSLVRLGDIAKVELGAESYDNSVSFNGLAATFMGIEISPDANALDVIAEVRKVWERDILTQLPQGLEADIPYDSTEYIESAIDEVVVSIVAALVIVVLVIYAFLGSVRSVIIPAVAIPVSLVGTFFLMWILGFSINLLTLLAMVLAIGIVVDDAIIMLENVHRFIEEGYSRIDAAILGARQLAWPIITMSTTLVAVFLPIGFVGGLTGVLFVEFAFTLAASVILSGIVALTLSPVMCAYILKPHQGDEKEEKSLEAWLNARFESLRTGYQRQLHSTLNTMPVVLTFAAIVLVSCYFLFITSPSELEPAEDQGFVFSILEADSFATLDYLERNTAELNKLPAQAPEIRNVFIINGLGSTNSAIAGFVLAPWDQRERTTAAVLEQNIQPHMAGIPGLNSFALVPPSLPSPGDGTPIEFIIGSTLPFAALDEVVKEVLGRAMASGRFIFVDSDLKINKPRQTVQIDREKAALMGVSMQQIAADLGSLLSGADAGRFALDNRSYRVIPQVERAERLNPAQLKDYYTRNEQGELIPLSTLVTLTESVQPQALRGFQQLNAVKISGVPRPGVPLGEALAVLDQIAAEVLPAGFSVDYAGQSRQFKQEGQQLVVTFFFALIVIFLVLAAQFESYKNAIIIMVTVPMSVCGALIFTSLGVTSINIYTQVGLLTLVGLIAKHGILIVEFANQLQQEGRTKRDAIEEATALRLRPILMTTAATVLAVIPLLIATGAGAASRFAMGVVIASGMTIGTFFTLYVVPAMYLLLARDYQRDPDTETQVDEPLAAKKS</sequence>
<feature type="transmembrane region" description="Helical" evidence="1">
    <location>
        <begin position="386"/>
        <end position="410"/>
    </location>
</feature>
<evidence type="ECO:0000313" key="3">
    <source>
        <dbReference type="Proteomes" id="UP000634667"/>
    </source>
</evidence>
<dbReference type="Gene3D" id="3.30.70.1320">
    <property type="entry name" value="Multidrug efflux transporter AcrB pore domain like"/>
    <property type="match status" value="1"/>
</dbReference>
<dbReference type="SUPFAM" id="SSF82866">
    <property type="entry name" value="Multidrug efflux transporter AcrB transmembrane domain"/>
    <property type="match status" value="2"/>
</dbReference>
<feature type="transmembrane region" description="Helical" evidence="1">
    <location>
        <begin position="525"/>
        <end position="547"/>
    </location>
</feature>
<dbReference type="Gene3D" id="3.30.70.1430">
    <property type="entry name" value="Multidrug efflux transporter AcrB pore domain"/>
    <property type="match status" value="2"/>
</dbReference>
<organism evidence="2 3">
    <name type="scientific">Alishewanella tabrizica</name>
    <dbReference type="NCBI Taxonomy" id="671278"/>
    <lineage>
        <taxon>Bacteria</taxon>
        <taxon>Pseudomonadati</taxon>
        <taxon>Pseudomonadota</taxon>
        <taxon>Gammaproteobacteria</taxon>
        <taxon>Alteromonadales</taxon>
        <taxon>Alteromonadaceae</taxon>
        <taxon>Alishewanella</taxon>
    </lineage>
</organism>
<dbReference type="Gene3D" id="3.30.2090.10">
    <property type="entry name" value="Multidrug efflux transporter AcrB TolC docking domain, DN and DC subdomains"/>
    <property type="match status" value="2"/>
</dbReference>
<feature type="transmembrane region" description="Helical" evidence="1">
    <location>
        <begin position="431"/>
        <end position="451"/>
    </location>
</feature>
<dbReference type="PANTHER" id="PTHR32063:SF14">
    <property type="entry name" value="BLL4319 PROTEIN"/>
    <property type="match status" value="1"/>
</dbReference>
<keyword evidence="3" id="KW-1185">Reference proteome</keyword>
<comment type="caution">
    <text evidence="2">The sequence shown here is derived from an EMBL/GenBank/DDBJ whole genome shotgun (WGS) entry which is preliminary data.</text>
</comment>
<feature type="transmembrane region" description="Helical" evidence="1">
    <location>
        <begin position="910"/>
        <end position="931"/>
    </location>
</feature>
<dbReference type="Gene3D" id="3.30.70.1440">
    <property type="entry name" value="Multidrug efflux transporter AcrB pore domain"/>
    <property type="match status" value="1"/>
</dbReference>
<proteinExistence type="predicted"/>
<keyword evidence="1" id="KW-1133">Transmembrane helix</keyword>
<dbReference type="PRINTS" id="PR00702">
    <property type="entry name" value="ACRIFLAVINRP"/>
</dbReference>
<reference evidence="3" key="1">
    <citation type="journal article" date="2019" name="Int. J. Syst. Evol. Microbiol.">
        <title>The Global Catalogue of Microorganisms (GCM) 10K type strain sequencing project: providing services to taxonomists for standard genome sequencing and annotation.</title>
        <authorList>
            <consortium name="The Broad Institute Genomics Platform"/>
            <consortium name="The Broad Institute Genome Sequencing Center for Infectious Disease"/>
            <person name="Wu L."/>
            <person name="Ma J."/>
        </authorList>
    </citation>
    <scope>NUCLEOTIDE SEQUENCE [LARGE SCALE GENOMIC DNA]</scope>
    <source>
        <strain evidence="3">KCTC 23723</strain>
    </source>
</reference>
<dbReference type="Pfam" id="PF00873">
    <property type="entry name" value="ACR_tran"/>
    <property type="match status" value="1"/>
</dbReference>
<feature type="transmembrane region" description="Helical" evidence="1">
    <location>
        <begin position="334"/>
        <end position="353"/>
    </location>
</feature>
<protein>
    <submittedName>
        <fullName evidence="2">Acriflavine resistance protein B</fullName>
    </submittedName>
</protein>
<feature type="transmembrane region" description="Helical" evidence="1">
    <location>
        <begin position="952"/>
        <end position="975"/>
    </location>
</feature>
<dbReference type="Proteomes" id="UP000634667">
    <property type="component" value="Unassembled WGS sequence"/>
</dbReference>